<feature type="compositionally biased region" description="Basic and acidic residues" evidence="1">
    <location>
        <begin position="65"/>
        <end position="74"/>
    </location>
</feature>
<dbReference type="EMBL" id="NKFA01000006">
    <property type="protein sequence ID" value="OXI46597.1"/>
    <property type="molecule type" value="Genomic_DNA"/>
</dbReference>
<name>A0A228IWI7_9BURK</name>
<reference evidence="2 3" key="2">
    <citation type="submission" date="2017-08" db="EMBL/GenBank/DDBJ databases">
        <title>WGS of novel Burkholderia cepaca complex species.</title>
        <authorList>
            <person name="Lipuma J."/>
            <person name="Spilker T."/>
        </authorList>
    </citation>
    <scope>NUCLEOTIDE SEQUENCE [LARGE SCALE GENOMIC DNA]</scope>
    <source>
        <strain evidence="2 3">AU17325</strain>
    </source>
</reference>
<sequence>MCASGNRVAAHLHAARCDCYRARDAAVRLPDGAPKRGSATGLSNHAAAHRAAAATNHPNGRQRHAPFDFDRLRA</sequence>
<evidence type="ECO:0000313" key="3">
    <source>
        <dbReference type="Proteomes" id="UP000214600"/>
    </source>
</evidence>
<evidence type="ECO:0000313" key="2">
    <source>
        <dbReference type="EMBL" id="OXI46597.1"/>
    </source>
</evidence>
<proteinExistence type="predicted"/>
<gene>
    <name evidence="2" type="ORF">CFB84_17580</name>
</gene>
<feature type="region of interest" description="Disordered" evidence="1">
    <location>
        <begin position="31"/>
        <end position="74"/>
    </location>
</feature>
<feature type="compositionally biased region" description="Low complexity" evidence="1">
    <location>
        <begin position="45"/>
        <end position="54"/>
    </location>
</feature>
<organism evidence="2 3">
    <name type="scientific">Burkholderia aenigmatica</name>
    <dbReference type="NCBI Taxonomy" id="2015348"/>
    <lineage>
        <taxon>Bacteria</taxon>
        <taxon>Pseudomonadati</taxon>
        <taxon>Pseudomonadota</taxon>
        <taxon>Betaproteobacteria</taxon>
        <taxon>Burkholderiales</taxon>
        <taxon>Burkholderiaceae</taxon>
        <taxon>Burkholderia</taxon>
        <taxon>Burkholderia cepacia complex</taxon>
    </lineage>
</organism>
<dbReference type="Proteomes" id="UP000214600">
    <property type="component" value="Unassembled WGS sequence"/>
</dbReference>
<reference evidence="3" key="1">
    <citation type="submission" date="2017-06" db="EMBL/GenBank/DDBJ databases">
        <authorList>
            <person name="LiPuma J."/>
            <person name="Spilker T."/>
        </authorList>
    </citation>
    <scope>NUCLEOTIDE SEQUENCE [LARGE SCALE GENOMIC DNA]</scope>
    <source>
        <strain evidence="3">AU17325</strain>
    </source>
</reference>
<dbReference type="AlphaFoldDB" id="A0A228IWI7"/>
<protein>
    <submittedName>
        <fullName evidence="2">Uncharacterized protein</fullName>
    </submittedName>
</protein>
<evidence type="ECO:0000256" key="1">
    <source>
        <dbReference type="SAM" id="MobiDB-lite"/>
    </source>
</evidence>
<accession>A0A228IWI7</accession>
<comment type="caution">
    <text evidence="2">The sequence shown here is derived from an EMBL/GenBank/DDBJ whole genome shotgun (WGS) entry which is preliminary data.</text>
</comment>